<feature type="domain" description="BTB" evidence="6">
    <location>
        <begin position="793"/>
        <end position="868"/>
    </location>
</feature>
<dbReference type="SMART" id="SM00225">
    <property type="entry name" value="BTB"/>
    <property type="match status" value="2"/>
</dbReference>
<feature type="coiled-coil region" evidence="4">
    <location>
        <begin position="586"/>
        <end position="613"/>
    </location>
</feature>
<keyword evidence="4" id="KW-0175">Coiled coil</keyword>
<evidence type="ECO:0000313" key="7">
    <source>
        <dbReference type="EMBL" id="KAG1311177.1"/>
    </source>
</evidence>
<evidence type="ECO:0000256" key="3">
    <source>
        <dbReference type="PROSITE-ProRule" id="PRU00235"/>
    </source>
</evidence>
<dbReference type="EMBL" id="JAANQT010000418">
    <property type="protein sequence ID" value="KAG1311177.1"/>
    <property type="molecule type" value="Genomic_DNA"/>
</dbReference>
<keyword evidence="2" id="KW-0040">ANK repeat</keyword>
<sequence>MVSIFKVIRENNVQVLNQLIGLATGEVPITHYNNDYLSKQELVHLQQQLKYTGLKLLDLNKRSAKGRTALHVAASWNRVEIAQLLINCPLVNVNLQDRENGWTALHRALFMGNVEIARMLLKRQDIDLSIKDWEGFGAFELYDSTIPDAFPEIRMLSKDKKNIERTETEDDAGLYNVLNKERHLSAGGTDVYTWGQNTNYVLGHPDSENRSRPERVHFQLDSQQNPAVLKRPAYVIESVVMAKYHMAILTSESTRNLLVCGFGRGGRLGLGKEIDTQLVPIPVPWPERIMSVALGRDHTIAVTESGVVISFGSNEFGQLGYEIESDNKKDEVPMQLTPKKIQAQSLKKQSIVGAAASRIHSVVYNAFDLFTFGLNQGQLGYYQSDNNESCQTTPRKISMPIEIKQVIANDNATVILNKAHEVILLCNYTQQKLLFPSDTQVDKPAASYITKLISSGTEYLGALTNIGDVFVWTCKSQTKNNKTIVTTPKRVWTSGKAHMAAVDASLGQYGEIVICTVSGHVFLGRPENSRYKFKEMPYIQRCIRVCANSSGAFAAIRAEYLLHPTEVGPSTLKYDISQSLPHMIISEELQRKLNDLNRQMEEAILNIPVEDEENRNKHQMLIRQRYEELTNMAVESAWELIEEKSRKDKALDTVFVIRNRHVYCHSSILACRSQIFKRLAKMVDKSIGSFNVRLTKRQDNRIEVHIDNCELGSLLLMIDYIYTDEYEHPMKVFFCSPVLSGEADVRKIQKDLVTLAELFHLPHLLASAQSSFNHQPTPSFLSSLDGLVGQHHPNVVLKVKDKEILCHEVILRQRCVFFKHLLSPQSTWVAQRREQQDEMIEVDLEHMSSEVAETIVQYLYLDKSSSSLFDHIEKGTEEAMLYFLLDLLCEADALLLNRLKLIVENAIVQFIKLRTASTILEHADVYWANSLKHTCLSFVRANLSAFLSSRMLDHLPVSLILELEEHVRQSQSKEIPLVPRGNFNSTNVIDTAEIEDDEFSTSLYALSRGDGSSAGAFTELLVTLYPEKSSSTIELEIKKEKEPDELTDKSPTKTKKSVRIPLHELVESAAQPVTPSYNWVSSTENILGSKPSLRDILEEEHQTIDGASKSPKSTALKKVSQKERKKLNLQLQEPSSSQAAKPVWGKISPAPAKPFRKTMAEDEQQMIVDKKGKKIYVSEEELLSTPRETKPIMKEKEIIYNPVESISSTFQLTPIRRQVKGSSNQPGSSSAVQSFQTIQKQQLEDHWLKNARPKKNLLRIQKEEQAIAGLEQYYIQTLNVMSGEWCHTGRCLNIVSYNSTSSIIFSLSRGTWAAFKTTSVFAARAFGKILWAVVRCVGEISWFAGKRTVGCLMDITSILRAEAKKSIRG</sequence>
<feature type="repeat" description="RCC1" evidence="3">
    <location>
        <begin position="255"/>
        <end position="305"/>
    </location>
</feature>
<dbReference type="Pfam" id="PF00651">
    <property type="entry name" value="BTB"/>
    <property type="match status" value="2"/>
</dbReference>
<dbReference type="PROSITE" id="PS50097">
    <property type="entry name" value="BTB"/>
    <property type="match status" value="2"/>
</dbReference>
<feature type="repeat" description="RCC1" evidence="3">
    <location>
        <begin position="189"/>
        <end position="252"/>
    </location>
</feature>
<evidence type="ECO:0000256" key="2">
    <source>
        <dbReference type="PROSITE-ProRule" id="PRU00023"/>
    </source>
</evidence>
<dbReference type="InterPro" id="IPR009091">
    <property type="entry name" value="RCC1/BLIP-II"/>
</dbReference>
<proteinExistence type="predicted"/>
<organism evidence="7 8">
    <name type="scientific">Rhizopus oryzae</name>
    <name type="common">Mucormycosis agent</name>
    <name type="synonym">Rhizopus arrhizus var. delemar</name>
    <dbReference type="NCBI Taxonomy" id="64495"/>
    <lineage>
        <taxon>Eukaryota</taxon>
        <taxon>Fungi</taxon>
        <taxon>Fungi incertae sedis</taxon>
        <taxon>Mucoromycota</taxon>
        <taxon>Mucoromycotina</taxon>
        <taxon>Mucoromycetes</taxon>
        <taxon>Mucorales</taxon>
        <taxon>Mucorineae</taxon>
        <taxon>Rhizopodaceae</taxon>
        <taxon>Rhizopus</taxon>
    </lineage>
</organism>
<dbReference type="InterPro" id="IPR011333">
    <property type="entry name" value="SKP1/BTB/POZ_sf"/>
</dbReference>
<dbReference type="InterPro" id="IPR036770">
    <property type="entry name" value="Ankyrin_rpt-contain_sf"/>
</dbReference>
<dbReference type="Pfam" id="PF12796">
    <property type="entry name" value="Ank_2"/>
    <property type="match status" value="1"/>
</dbReference>
<dbReference type="SUPFAM" id="SSF54695">
    <property type="entry name" value="POZ domain"/>
    <property type="match status" value="2"/>
</dbReference>
<name>A0A9P7BUM6_RHIOR</name>
<evidence type="ECO:0000256" key="5">
    <source>
        <dbReference type="SAM" id="MobiDB-lite"/>
    </source>
</evidence>
<evidence type="ECO:0000256" key="1">
    <source>
        <dbReference type="ARBA" id="ARBA00022737"/>
    </source>
</evidence>
<dbReference type="Gene3D" id="1.25.40.20">
    <property type="entry name" value="Ankyrin repeat-containing domain"/>
    <property type="match status" value="1"/>
</dbReference>
<feature type="repeat" description="ANK" evidence="2">
    <location>
        <begin position="100"/>
        <end position="123"/>
    </location>
</feature>
<dbReference type="PROSITE" id="PS50088">
    <property type="entry name" value="ANK_REPEAT"/>
    <property type="match status" value="2"/>
</dbReference>
<dbReference type="InterPro" id="IPR051625">
    <property type="entry name" value="Signaling_Regulatory_Domain"/>
</dbReference>
<dbReference type="SUPFAM" id="SSF50985">
    <property type="entry name" value="RCC1/BLIP-II"/>
    <property type="match status" value="1"/>
</dbReference>
<keyword evidence="1" id="KW-0677">Repeat</keyword>
<evidence type="ECO:0000256" key="4">
    <source>
        <dbReference type="SAM" id="Coils"/>
    </source>
</evidence>
<accession>A0A9P7BUM6</accession>
<dbReference type="SUPFAM" id="SSF48403">
    <property type="entry name" value="Ankyrin repeat"/>
    <property type="match status" value="1"/>
</dbReference>
<dbReference type="PROSITE" id="PS50297">
    <property type="entry name" value="ANK_REP_REGION"/>
    <property type="match status" value="2"/>
</dbReference>
<dbReference type="Proteomes" id="UP000716291">
    <property type="component" value="Unassembled WGS sequence"/>
</dbReference>
<feature type="compositionally biased region" description="Polar residues" evidence="5">
    <location>
        <begin position="1129"/>
        <end position="1139"/>
    </location>
</feature>
<dbReference type="CDD" id="cd18500">
    <property type="entry name" value="BACK_IBtk"/>
    <property type="match status" value="1"/>
</dbReference>
<dbReference type="Gene3D" id="3.30.710.10">
    <property type="entry name" value="Potassium Channel Kv1.1, Chain A"/>
    <property type="match status" value="2"/>
</dbReference>
<gene>
    <name evidence="7" type="ORF">G6F64_004004</name>
</gene>
<evidence type="ECO:0000313" key="8">
    <source>
        <dbReference type="Proteomes" id="UP000716291"/>
    </source>
</evidence>
<dbReference type="PRINTS" id="PR00633">
    <property type="entry name" value="RCCNDNSATION"/>
</dbReference>
<dbReference type="PANTHER" id="PTHR22872">
    <property type="entry name" value="BTK-BINDING PROTEIN-RELATED"/>
    <property type="match status" value="1"/>
</dbReference>
<dbReference type="PROSITE" id="PS50012">
    <property type="entry name" value="RCC1_3"/>
    <property type="match status" value="3"/>
</dbReference>
<reference evidence="7" key="1">
    <citation type="journal article" date="2020" name="Microb. Genom.">
        <title>Genetic diversity of clinical and environmental Mucorales isolates obtained from an investigation of mucormycosis cases among solid organ transplant recipients.</title>
        <authorList>
            <person name="Nguyen M.H."/>
            <person name="Kaul D."/>
            <person name="Muto C."/>
            <person name="Cheng S.J."/>
            <person name="Richter R.A."/>
            <person name="Bruno V.M."/>
            <person name="Liu G."/>
            <person name="Beyhan S."/>
            <person name="Sundermann A.J."/>
            <person name="Mounaud S."/>
            <person name="Pasculle A.W."/>
            <person name="Nierman W.C."/>
            <person name="Driscoll E."/>
            <person name="Cumbie R."/>
            <person name="Clancy C.J."/>
            <person name="Dupont C.L."/>
        </authorList>
    </citation>
    <scope>NUCLEOTIDE SEQUENCE</scope>
    <source>
        <strain evidence="7">GL11</strain>
    </source>
</reference>
<evidence type="ECO:0000259" key="6">
    <source>
        <dbReference type="PROSITE" id="PS50097"/>
    </source>
</evidence>
<dbReference type="PANTHER" id="PTHR22872:SF2">
    <property type="entry name" value="INHIBITOR OF BRUTON TYROSINE KINASE"/>
    <property type="match status" value="1"/>
</dbReference>
<feature type="repeat" description="ANK" evidence="2">
    <location>
        <begin position="65"/>
        <end position="87"/>
    </location>
</feature>
<keyword evidence="8" id="KW-1185">Reference proteome</keyword>
<dbReference type="InterPro" id="IPR000408">
    <property type="entry name" value="Reg_chr_condens"/>
</dbReference>
<dbReference type="CDD" id="cd18186">
    <property type="entry name" value="BTB_POZ_ZBTB_KLHL-like"/>
    <property type="match status" value="1"/>
</dbReference>
<feature type="domain" description="BTB" evidence="6">
    <location>
        <begin position="651"/>
        <end position="730"/>
    </location>
</feature>
<dbReference type="Pfam" id="PF00415">
    <property type="entry name" value="RCC1"/>
    <property type="match status" value="3"/>
</dbReference>
<feature type="region of interest" description="Disordered" evidence="5">
    <location>
        <begin position="1129"/>
        <end position="1152"/>
    </location>
</feature>
<dbReference type="Gene3D" id="2.130.10.30">
    <property type="entry name" value="Regulator of chromosome condensation 1/beta-lactamase-inhibitor protein II"/>
    <property type="match status" value="1"/>
</dbReference>
<dbReference type="InterPro" id="IPR000210">
    <property type="entry name" value="BTB/POZ_dom"/>
</dbReference>
<dbReference type="InterPro" id="IPR002110">
    <property type="entry name" value="Ankyrin_rpt"/>
</dbReference>
<protein>
    <recommendedName>
        <fullName evidence="6">BTB domain-containing protein</fullName>
    </recommendedName>
</protein>
<feature type="repeat" description="RCC1" evidence="3">
    <location>
        <begin position="306"/>
        <end position="367"/>
    </location>
</feature>
<comment type="caution">
    <text evidence="7">The sequence shown here is derived from an EMBL/GenBank/DDBJ whole genome shotgun (WGS) entry which is preliminary data.</text>
</comment>
<dbReference type="SMART" id="SM00248">
    <property type="entry name" value="ANK"/>
    <property type="match status" value="2"/>
</dbReference>